<feature type="region of interest" description="Disordered" evidence="1">
    <location>
        <begin position="1"/>
        <end position="47"/>
    </location>
</feature>
<feature type="non-terminal residue" evidence="2">
    <location>
        <position position="47"/>
    </location>
</feature>
<accession>K0THG8</accession>
<dbReference type="EMBL" id="AGNL01001588">
    <property type="protein sequence ID" value="EJK76885.1"/>
    <property type="molecule type" value="Genomic_DNA"/>
</dbReference>
<evidence type="ECO:0000313" key="3">
    <source>
        <dbReference type="Proteomes" id="UP000266841"/>
    </source>
</evidence>
<reference evidence="2 3" key="1">
    <citation type="journal article" date="2012" name="Genome Biol.">
        <title>Genome and low-iron response of an oceanic diatom adapted to chronic iron limitation.</title>
        <authorList>
            <person name="Lommer M."/>
            <person name="Specht M."/>
            <person name="Roy A.S."/>
            <person name="Kraemer L."/>
            <person name="Andreson R."/>
            <person name="Gutowska M.A."/>
            <person name="Wolf J."/>
            <person name="Bergner S.V."/>
            <person name="Schilhabel M.B."/>
            <person name="Klostermeier U.C."/>
            <person name="Beiko R.G."/>
            <person name="Rosenstiel P."/>
            <person name="Hippler M."/>
            <person name="Laroche J."/>
        </authorList>
    </citation>
    <scope>NUCLEOTIDE SEQUENCE [LARGE SCALE GENOMIC DNA]</scope>
    <source>
        <strain evidence="2 3">CCMP1005</strain>
    </source>
</reference>
<evidence type="ECO:0000256" key="1">
    <source>
        <dbReference type="SAM" id="MobiDB-lite"/>
    </source>
</evidence>
<feature type="compositionally biased region" description="Acidic residues" evidence="1">
    <location>
        <begin position="32"/>
        <end position="47"/>
    </location>
</feature>
<comment type="caution">
    <text evidence="2">The sequence shown here is derived from an EMBL/GenBank/DDBJ whole genome shotgun (WGS) entry which is preliminary data.</text>
</comment>
<proteinExistence type="predicted"/>
<evidence type="ECO:0000313" key="2">
    <source>
        <dbReference type="EMBL" id="EJK76885.1"/>
    </source>
</evidence>
<name>K0THG8_THAOC</name>
<feature type="compositionally biased region" description="Basic and acidic residues" evidence="1">
    <location>
        <begin position="12"/>
        <end position="21"/>
    </location>
</feature>
<organism evidence="2 3">
    <name type="scientific">Thalassiosira oceanica</name>
    <name type="common">Marine diatom</name>
    <dbReference type="NCBI Taxonomy" id="159749"/>
    <lineage>
        <taxon>Eukaryota</taxon>
        <taxon>Sar</taxon>
        <taxon>Stramenopiles</taxon>
        <taxon>Ochrophyta</taxon>
        <taxon>Bacillariophyta</taxon>
        <taxon>Coscinodiscophyceae</taxon>
        <taxon>Thalassiosirophycidae</taxon>
        <taxon>Thalassiosirales</taxon>
        <taxon>Thalassiosiraceae</taxon>
        <taxon>Thalassiosira</taxon>
    </lineage>
</organism>
<sequence length="47" mass="5359">MKKPKIRNSATESRKRNKTSDRPAFNGTYHGDDDDGDCDDDDVNSER</sequence>
<gene>
    <name evidence="2" type="ORF">THAOC_01325</name>
</gene>
<dbReference type="Proteomes" id="UP000266841">
    <property type="component" value="Unassembled WGS sequence"/>
</dbReference>
<keyword evidence="3" id="KW-1185">Reference proteome</keyword>
<dbReference type="AlphaFoldDB" id="K0THG8"/>
<protein>
    <submittedName>
        <fullName evidence="2">Uncharacterized protein</fullName>
    </submittedName>
</protein>